<dbReference type="InterPro" id="IPR036390">
    <property type="entry name" value="WH_DNA-bd_sf"/>
</dbReference>
<dbReference type="InterPro" id="IPR035979">
    <property type="entry name" value="RBD_domain_sf"/>
</dbReference>
<dbReference type="SUPFAM" id="SSF54928">
    <property type="entry name" value="RNA-binding domain, RBD"/>
    <property type="match status" value="1"/>
</dbReference>
<dbReference type="Gene3D" id="1.10.10.10">
    <property type="entry name" value="Winged helix-like DNA-binding domain superfamily/Winged helix DNA-binding domain"/>
    <property type="match status" value="1"/>
</dbReference>
<gene>
    <name evidence="9" type="ORF">CKAN_02610800</name>
</gene>
<evidence type="ECO:0000259" key="8">
    <source>
        <dbReference type="PROSITE" id="PS50961"/>
    </source>
</evidence>
<name>A0A443Q115_9MAGN</name>
<keyword evidence="4" id="KW-0539">Nucleus</keyword>
<dbReference type="STRING" id="337451.A0A443Q115"/>
<evidence type="ECO:0000313" key="10">
    <source>
        <dbReference type="Proteomes" id="UP000283530"/>
    </source>
</evidence>
<dbReference type="CDD" id="cd12288">
    <property type="entry name" value="RRM_La_like_plant"/>
    <property type="match status" value="1"/>
</dbReference>
<dbReference type="Gene3D" id="3.30.70.330">
    <property type="match status" value="1"/>
</dbReference>
<dbReference type="SMART" id="SM00715">
    <property type="entry name" value="LA"/>
    <property type="match status" value="1"/>
</dbReference>
<dbReference type="GO" id="GO:1990904">
    <property type="term" value="C:ribonucleoprotein complex"/>
    <property type="evidence" value="ECO:0007669"/>
    <property type="project" value="InterPro"/>
</dbReference>
<dbReference type="PANTHER" id="PTHR22792">
    <property type="entry name" value="LUPUS LA PROTEIN-RELATED"/>
    <property type="match status" value="1"/>
</dbReference>
<comment type="subcellular location">
    <subcellularLocation>
        <location evidence="2">Nucleus</location>
    </subcellularLocation>
</comment>
<dbReference type="OrthoDB" id="435402at2759"/>
<evidence type="ECO:0000256" key="1">
    <source>
        <dbReference type="ARBA" id="ARBA00002339"/>
    </source>
</evidence>
<dbReference type="GO" id="GO:0003729">
    <property type="term" value="F:mRNA binding"/>
    <property type="evidence" value="ECO:0007669"/>
    <property type="project" value="TreeGrafter"/>
</dbReference>
<dbReference type="GO" id="GO:0006396">
    <property type="term" value="P:RNA processing"/>
    <property type="evidence" value="ECO:0007669"/>
    <property type="project" value="InterPro"/>
</dbReference>
<dbReference type="InterPro" id="IPR012677">
    <property type="entry name" value="Nucleotide-bd_a/b_plait_sf"/>
</dbReference>
<dbReference type="FunFam" id="1.10.10.10:FF:000158">
    <property type="entry name" value="La ribonucleoprotein domain family member 7"/>
    <property type="match status" value="1"/>
</dbReference>
<dbReference type="EMBL" id="QPKB01000012">
    <property type="protein sequence ID" value="RWR96709.1"/>
    <property type="molecule type" value="Genomic_DNA"/>
</dbReference>
<evidence type="ECO:0000256" key="2">
    <source>
        <dbReference type="ARBA" id="ARBA00004123"/>
    </source>
</evidence>
<reference evidence="9 10" key="1">
    <citation type="journal article" date="2019" name="Nat. Plants">
        <title>Stout camphor tree genome fills gaps in understanding of flowering plant genome evolution.</title>
        <authorList>
            <person name="Chaw S.M."/>
            <person name="Liu Y.C."/>
            <person name="Wu Y.W."/>
            <person name="Wang H.Y."/>
            <person name="Lin C.I."/>
            <person name="Wu C.S."/>
            <person name="Ke H.M."/>
            <person name="Chang L.Y."/>
            <person name="Hsu C.Y."/>
            <person name="Yang H.T."/>
            <person name="Sudianto E."/>
            <person name="Hsu M.H."/>
            <person name="Wu K.P."/>
            <person name="Wang L.N."/>
            <person name="Leebens-Mack J.H."/>
            <person name="Tsai I.J."/>
        </authorList>
    </citation>
    <scope>NUCLEOTIDE SEQUENCE [LARGE SCALE GENOMIC DNA]</scope>
    <source>
        <strain evidence="10">cv. Chaw 1501</strain>
        <tissue evidence="9">Young leaves</tissue>
    </source>
</reference>
<dbReference type="Proteomes" id="UP000283530">
    <property type="component" value="Unassembled WGS sequence"/>
</dbReference>
<proteinExistence type="predicted"/>
<evidence type="ECO:0000313" key="9">
    <source>
        <dbReference type="EMBL" id="RWR96709.1"/>
    </source>
</evidence>
<protein>
    <submittedName>
        <fullName evidence="9">La-related protein 6B isoform X2</fullName>
    </submittedName>
</protein>
<dbReference type="PANTHER" id="PTHR22792:SF66">
    <property type="entry name" value="LA-RELATED PROTEIN 6B"/>
    <property type="match status" value="1"/>
</dbReference>
<organism evidence="9 10">
    <name type="scientific">Cinnamomum micranthum f. kanehirae</name>
    <dbReference type="NCBI Taxonomy" id="337451"/>
    <lineage>
        <taxon>Eukaryota</taxon>
        <taxon>Viridiplantae</taxon>
        <taxon>Streptophyta</taxon>
        <taxon>Embryophyta</taxon>
        <taxon>Tracheophyta</taxon>
        <taxon>Spermatophyta</taxon>
        <taxon>Magnoliopsida</taxon>
        <taxon>Magnoliidae</taxon>
        <taxon>Laurales</taxon>
        <taxon>Lauraceae</taxon>
        <taxon>Cinnamomum</taxon>
    </lineage>
</organism>
<feature type="region of interest" description="Disordered" evidence="6">
    <location>
        <begin position="324"/>
        <end position="453"/>
    </location>
</feature>
<evidence type="ECO:0000256" key="6">
    <source>
        <dbReference type="SAM" id="MobiDB-lite"/>
    </source>
</evidence>
<evidence type="ECO:0000256" key="3">
    <source>
        <dbReference type="ARBA" id="ARBA00022884"/>
    </source>
</evidence>
<keyword evidence="10" id="KW-1185">Reference proteome</keyword>
<dbReference type="CDD" id="cd08033">
    <property type="entry name" value="LARP_6"/>
    <property type="match status" value="1"/>
</dbReference>
<dbReference type="AlphaFoldDB" id="A0A443Q115"/>
<dbReference type="PROSITE" id="PS50102">
    <property type="entry name" value="RRM"/>
    <property type="match status" value="1"/>
</dbReference>
<dbReference type="InterPro" id="IPR009818">
    <property type="entry name" value="PAM2_motif"/>
</dbReference>
<keyword evidence="3 5" id="KW-0694">RNA-binding</keyword>
<dbReference type="InterPro" id="IPR045180">
    <property type="entry name" value="La_dom_prot"/>
</dbReference>
<feature type="domain" description="RRM" evidence="7">
    <location>
        <begin position="227"/>
        <end position="323"/>
    </location>
</feature>
<accession>A0A443Q115</accession>
<feature type="compositionally biased region" description="Low complexity" evidence="6">
    <location>
        <begin position="16"/>
        <end position="37"/>
    </location>
</feature>
<dbReference type="InterPro" id="IPR006630">
    <property type="entry name" value="La_HTH"/>
</dbReference>
<dbReference type="PROSITE" id="PS50961">
    <property type="entry name" value="HTH_LA"/>
    <property type="match status" value="1"/>
</dbReference>
<comment type="caution">
    <text evidence="9">The sequence shown here is derived from an EMBL/GenBank/DDBJ whole genome shotgun (WGS) entry which is preliminary data.</text>
</comment>
<dbReference type="InterPro" id="IPR034878">
    <property type="entry name" value="La-rel_plant_RRM"/>
</dbReference>
<sequence length="453" mass="49535">MAPETLDSPVNDRIDAAASASASDQSPPSDPTTSSDRSLGRNVSFSRLNAQAPEFVPRSSNRGDLHPPPQVAIPPPPPPVAVVHVYPMPNSPFHLPPPQSHGSYQYVCGFGERDAVHVPADPEPPPQRNGVSEEVAQKIVNQVEYYFSDINLATTDLLMRSINKDPEGFVPISVVASFKKIKAMVSNHSLLASVLRISSKLVVSEDGKKIRRRHPFTDTDMEELQSRTIVAENLPEDHSYQNLMKVFSIIGSVKTIRTCPPQTSTGAASAASRSGKTDMLFSNKLHAFVEYESVELAEKAVVELNDERNWRTGLRVRLMHKRMTKPVRGRRAAGHESESNCEEDDVSTSEQPNEKQLEDPQSPETSPELNGDDTLNEKEGGTRKGRGRGRGKGRGRGQYHNNRGGHPVGTPPSSNPIQNDQNAVNKQPPGPRMPDGTRGFTVGRGRPMSTTTT</sequence>
<dbReference type="GO" id="GO:0005634">
    <property type="term" value="C:nucleus"/>
    <property type="evidence" value="ECO:0007669"/>
    <property type="project" value="UniProtKB-SubCell"/>
</dbReference>
<feature type="domain" description="HTH La-type RNA-binding" evidence="8">
    <location>
        <begin position="129"/>
        <end position="220"/>
    </location>
</feature>
<dbReference type="PRINTS" id="PR00302">
    <property type="entry name" value="LUPUSLA"/>
</dbReference>
<evidence type="ECO:0000256" key="4">
    <source>
        <dbReference type="ARBA" id="ARBA00023242"/>
    </source>
</evidence>
<feature type="compositionally biased region" description="Polar residues" evidence="6">
    <location>
        <begin position="415"/>
        <end position="425"/>
    </location>
</feature>
<dbReference type="InterPro" id="IPR002344">
    <property type="entry name" value="Lupus_La"/>
</dbReference>
<dbReference type="Pfam" id="PF07145">
    <property type="entry name" value="PAM2"/>
    <property type="match status" value="1"/>
</dbReference>
<dbReference type="SUPFAM" id="SSF46785">
    <property type="entry name" value="Winged helix' DNA-binding domain"/>
    <property type="match status" value="1"/>
</dbReference>
<comment type="function">
    <text evidence="1">Transcriptional regulator.</text>
</comment>
<feature type="region of interest" description="Disordered" evidence="6">
    <location>
        <begin position="1"/>
        <end position="75"/>
    </location>
</feature>
<dbReference type="Pfam" id="PF05383">
    <property type="entry name" value="La"/>
    <property type="match status" value="1"/>
</dbReference>
<feature type="compositionally biased region" description="Pro residues" evidence="6">
    <location>
        <begin position="66"/>
        <end position="75"/>
    </location>
</feature>
<feature type="compositionally biased region" description="Basic residues" evidence="6">
    <location>
        <begin position="383"/>
        <end position="397"/>
    </location>
</feature>
<evidence type="ECO:0000256" key="5">
    <source>
        <dbReference type="PROSITE-ProRule" id="PRU00332"/>
    </source>
</evidence>
<evidence type="ECO:0000259" key="7">
    <source>
        <dbReference type="PROSITE" id="PS50102"/>
    </source>
</evidence>
<dbReference type="InterPro" id="IPR036388">
    <property type="entry name" value="WH-like_DNA-bd_sf"/>
</dbReference>
<dbReference type="InterPro" id="IPR000504">
    <property type="entry name" value="RRM_dom"/>
</dbReference>